<evidence type="ECO:0000256" key="2">
    <source>
        <dbReference type="ARBA" id="ARBA00023002"/>
    </source>
</evidence>
<gene>
    <name evidence="5" type="ORF">ACFQBM_13775</name>
</gene>
<dbReference type="EMBL" id="JBHSVR010000001">
    <property type="protein sequence ID" value="MFC6634365.1"/>
    <property type="molecule type" value="Genomic_DNA"/>
</dbReference>
<comment type="caution">
    <text evidence="5">The sequence shown here is derived from an EMBL/GenBank/DDBJ whole genome shotgun (WGS) entry which is preliminary data.</text>
</comment>
<name>A0ABW1YQN3_9GAMM</name>
<keyword evidence="2 5" id="KW-0560">Oxidoreductase</keyword>
<evidence type="ECO:0000256" key="1">
    <source>
        <dbReference type="ARBA" id="ARBA00006484"/>
    </source>
</evidence>
<dbReference type="PROSITE" id="PS00061">
    <property type="entry name" value="ADH_SHORT"/>
    <property type="match status" value="1"/>
</dbReference>
<protein>
    <submittedName>
        <fullName evidence="5">SDR family NAD(P)-dependent oxidoreductase</fullName>
        <ecNumber evidence="5">1.1.1.-</ecNumber>
    </submittedName>
</protein>
<evidence type="ECO:0000256" key="3">
    <source>
        <dbReference type="ARBA" id="ARBA00023027"/>
    </source>
</evidence>
<dbReference type="GO" id="GO:0016491">
    <property type="term" value="F:oxidoreductase activity"/>
    <property type="evidence" value="ECO:0007669"/>
    <property type="project" value="UniProtKB-KW"/>
</dbReference>
<dbReference type="Pfam" id="PF13561">
    <property type="entry name" value="adh_short_C2"/>
    <property type="match status" value="1"/>
</dbReference>
<feature type="domain" description="Ketoreductase" evidence="4">
    <location>
        <begin position="9"/>
        <end position="194"/>
    </location>
</feature>
<evidence type="ECO:0000313" key="6">
    <source>
        <dbReference type="Proteomes" id="UP001596425"/>
    </source>
</evidence>
<dbReference type="SUPFAM" id="SSF51735">
    <property type="entry name" value="NAD(P)-binding Rossmann-fold domains"/>
    <property type="match status" value="1"/>
</dbReference>
<dbReference type="InterPro" id="IPR002347">
    <property type="entry name" value="SDR_fam"/>
</dbReference>
<dbReference type="Proteomes" id="UP001596425">
    <property type="component" value="Unassembled WGS sequence"/>
</dbReference>
<evidence type="ECO:0000313" key="5">
    <source>
        <dbReference type="EMBL" id="MFC6634365.1"/>
    </source>
</evidence>
<dbReference type="InterPro" id="IPR020904">
    <property type="entry name" value="Sc_DH/Rdtase_CS"/>
</dbReference>
<evidence type="ECO:0000259" key="4">
    <source>
        <dbReference type="SMART" id="SM00822"/>
    </source>
</evidence>
<proteinExistence type="inferred from homology"/>
<accession>A0ABW1YQN3</accession>
<dbReference type="NCBIfam" id="NF005559">
    <property type="entry name" value="PRK07231.1"/>
    <property type="match status" value="1"/>
</dbReference>
<dbReference type="PANTHER" id="PTHR24321:SF8">
    <property type="entry name" value="ESTRADIOL 17-BETA-DEHYDROGENASE 8-RELATED"/>
    <property type="match status" value="1"/>
</dbReference>
<dbReference type="Gene3D" id="3.40.50.720">
    <property type="entry name" value="NAD(P)-binding Rossmann-like Domain"/>
    <property type="match status" value="1"/>
</dbReference>
<dbReference type="PRINTS" id="PR00081">
    <property type="entry name" value="GDHRDH"/>
</dbReference>
<organism evidence="5 6">
    <name type="scientific">Microbulbifer taiwanensis</name>
    <dbReference type="NCBI Taxonomy" id="986746"/>
    <lineage>
        <taxon>Bacteria</taxon>
        <taxon>Pseudomonadati</taxon>
        <taxon>Pseudomonadota</taxon>
        <taxon>Gammaproteobacteria</taxon>
        <taxon>Cellvibrionales</taxon>
        <taxon>Microbulbiferaceae</taxon>
        <taxon>Microbulbifer</taxon>
    </lineage>
</organism>
<dbReference type="PANTHER" id="PTHR24321">
    <property type="entry name" value="DEHYDROGENASES, SHORT CHAIN"/>
    <property type="match status" value="1"/>
</dbReference>
<dbReference type="EC" id="1.1.1.-" evidence="5"/>
<dbReference type="SMART" id="SM00822">
    <property type="entry name" value="PKS_KR"/>
    <property type="match status" value="1"/>
</dbReference>
<dbReference type="PRINTS" id="PR00080">
    <property type="entry name" value="SDRFAMILY"/>
</dbReference>
<dbReference type="RefSeq" id="WP_193193159.1">
    <property type="nucleotide sequence ID" value="NZ_JACZFR010000039.1"/>
</dbReference>
<dbReference type="InterPro" id="IPR036291">
    <property type="entry name" value="NAD(P)-bd_dom_sf"/>
</dbReference>
<comment type="similarity">
    <text evidence="1">Belongs to the short-chain dehydrogenases/reductases (SDR) family.</text>
</comment>
<keyword evidence="3" id="KW-0520">NAD</keyword>
<keyword evidence="6" id="KW-1185">Reference proteome</keyword>
<reference evidence="6" key="1">
    <citation type="journal article" date="2019" name="Int. J. Syst. Evol. Microbiol.">
        <title>The Global Catalogue of Microorganisms (GCM) 10K type strain sequencing project: providing services to taxonomists for standard genome sequencing and annotation.</title>
        <authorList>
            <consortium name="The Broad Institute Genomics Platform"/>
            <consortium name="The Broad Institute Genome Sequencing Center for Infectious Disease"/>
            <person name="Wu L."/>
            <person name="Ma J."/>
        </authorList>
    </citation>
    <scope>NUCLEOTIDE SEQUENCE [LARGE SCALE GENOMIC DNA]</scope>
    <source>
        <strain evidence="6">CGMCC 1.13718</strain>
    </source>
</reference>
<dbReference type="InterPro" id="IPR057326">
    <property type="entry name" value="KR_dom"/>
</dbReference>
<sequence>MSVFDFSDKVALVTGGASGIGRACIEQFAAGGAGVVIADRDADQGQQLAAELEARGSRALFVQTDVADADSVAALVERTWAHFGTLHFAVNSAGIEGERSPIGESSLDNWNRVIGIDLSGVYYCLRAQIPAILESGGGAVVNVGSIMSAVSAPGISAYVAAKHGVVGLTKTAAQEYSAQGVRVNAVCPGFIKTPMVEKHLTAEVEAQALAMHPIGRLGSPEDVAAASVYLCSEQSAFITGTAVGVDGGYLTI</sequence>